<gene>
    <name evidence="1" type="ORF">GLYMA_09G152200</name>
</gene>
<dbReference type="Gramene" id="KRH38702">
    <property type="protein sequence ID" value="KRH38702"/>
    <property type="gene ID" value="GLYMA_09G152200"/>
</dbReference>
<reference evidence="1" key="3">
    <citation type="submission" date="2018-07" db="EMBL/GenBank/DDBJ databases">
        <title>WGS assembly of Glycine max.</title>
        <authorList>
            <person name="Schmutz J."/>
            <person name="Cannon S."/>
            <person name="Schlueter J."/>
            <person name="Ma J."/>
            <person name="Mitros T."/>
            <person name="Nelson W."/>
            <person name="Hyten D."/>
            <person name="Song Q."/>
            <person name="Thelen J."/>
            <person name="Cheng J."/>
            <person name="Xu D."/>
            <person name="Hellsten U."/>
            <person name="May G."/>
            <person name="Yu Y."/>
            <person name="Sakurai T."/>
            <person name="Umezawa T."/>
            <person name="Bhattacharyya M."/>
            <person name="Sandhu D."/>
            <person name="Valliyodan B."/>
            <person name="Lindquist E."/>
            <person name="Peto M."/>
            <person name="Grant D."/>
            <person name="Shu S."/>
            <person name="Goodstein D."/>
            <person name="Barry K."/>
            <person name="Futrell-Griggs M."/>
            <person name="Abernathy B."/>
            <person name="Du J."/>
            <person name="Tian Z."/>
            <person name="Zhu L."/>
            <person name="Gill N."/>
            <person name="Joshi T."/>
            <person name="Libault M."/>
            <person name="Sethuraman A."/>
            <person name="Zhang X."/>
            <person name="Shinozaki K."/>
            <person name="Nguyen H."/>
            <person name="Wing R."/>
            <person name="Cregan P."/>
            <person name="Specht J."/>
            <person name="Grimwood J."/>
            <person name="Rokhsar D."/>
            <person name="Stacey G."/>
            <person name="Shoemaker R."/>
            <person name="Jackson S."/>
        </authorList>
    </citation>
    <scope>NUCLEOTIDE SEQUENCE</scope>
    <source>
        <tissue evidence="1">Callus</tissue>
    </source>
</reference>
<dbReference type="HOGENOM" id="CLU_3054236_0_0_1"/>
<evidence type="ECO:0000313" key="1">
    <source>
        <dbReference type="EMBL" id="KRH38702.1"/>
    </source>
</evidence>
<dbReference type="AlphaFoldDB" id="K7LE33"/>
<keyword evidence="3" id="KW-1185">Reference proteome</keyword>
<dbReference type="EMBL" id="CM000842">
    <property type="protein sequence ID" value="KRH38702.1"/>
    <property type="molecule type" value="Genomic_DNA"/>
</dbReference>
<reference evidence="2" key="2">
    <citation type="submission" date="2018-02" db="UniProtKB">
        <authorList>
            <consortium name="EnsemblPlants"/>
        </authorList>
    </citation>
    <scope>IDENTIFICATION</scope>
    <source>
        <strain evidence="2">Williams 82</strain>
    </source>
</reference>
<organism evidence="2">
    <name type="scientific">Glycine max</name>
    <name type="common">Soybean</name>
    <name type="synonym">Glycine hispida</name>
    <dbReference type="NCBI Taxonomy" id="3847"/>
    <lineage>
        <taxon>Eukaryota</taxon>
        <taxon>Viridiplantae</taxon>
        <taxon>Streptophyta</taxon>
        <taxon>Embryophyta</taxon>
        <taxon>Tracheophyta</taxon>
        <taxon>Spermatophyta</taxon>
        <taxon>Magnoliopsida</taxon>
        <taxon>eudicotyledons</taxon>
        <taxon>Gunneridae</taxon>
        <taxon>Pentapetalae</taxon>
        <taxon>rosids</taxon>
        <taxon>fabids</taxon>
        <taxon>Fabales</taxon>
        <taxon>Fabaceae</taxon>
        <taxon>Papilionoideae</taxon>
        <taxon>50 kb inversion clade</taxon>
        <taxon>NPAAA clade</taxon>
        <taxon>indigoferoid/millettioid clade</taxon>
        <taxon>Phaseoleae</taxon>
        <taxon>Glycine</taxon>
        <taxon>Glycine subgen. Soja</taxon>
    </lineage>
</organism>
<accession>K7LE33</accession>
<proteinExistence type="predicted"/>
<name>K7LE33_SOYBN</name>
<dbReference type="EnsemblPlants" id="KRH38702">
    <property type="protein sequence ID" value="KRH38702"/>
    <property type="gene ID" value="GLYMA_09G152200"/>
</dbReference>
<evidence type="ECO:0000313" key="2">
    <source>
        <dbReference type="EnsemblPlants" id="KRH38702"/>
    </source>
</evidence>
<dbReference type="InParanoid" id="K7LE33"/>
<protein>
    <submittedName>
        <fullName evidence="1 2">Uncharacterized protein</fullName>
    </submittedName>
</protein>
<dbReference type="PaxDb" id="3847-GLYMA09G27930.1"/>
<evidence type="ECO:0000313" key="3">
    <source>
        <dbReference type="Proteomes" id="UP000008827"/>
    </source>
</evidence>
<reference evidence="1 2" key="1">
    <citation type="journal article" date="2010" name="Nature">
        <title>Genome sequence of the palaeopolyploid soybean.</title>
        <authorList>
            <person name="Schmutz J."/>
            <person name="Cannon S.B."/>
            <person name="Schlueter J."/>
            <person name="Ma J."/>
            <person name="Mitros T."/>
            <person name="Nelson W."/>
            <person name="Hyten D.L."/>
            <person name="Song Q."/>
            <person name="Thelen J.J."/>
            <person name="Cheng J."/>
            <person name="Xu D."/>
            <person name="Hellsten U."/>
            <person name="May G.D."/>
            <person name="Yu Y."/>
            <person name="Sakurai T."/>
            <person name="Umezawa T."/>
            <person name="Bhattacharyya M.K."/>
            <person name="Sandhu D."/>
            <person name="Valliyodan B."/>
            <person name="Lindquist E."/>
            <person name="Peto M."/>
            <person name="Grant D."/>
            <person name="Shu S."/>
            <person name="Goodstein D."/>
            <person name="Barry K."/>
            <person name="Futrell-Griggs M."/>
            <person name="Abernathy B."/>
            <person name="Du J."/>
            <person name="Tian Z."/>
            <person name="Zhu L."/>
            <person name="Gill N."/>
            <person name="Joshi T."/>
            <person name="Libault M."/>
            <person name="Sethuraman A."/>
            <person name="Zhang X.-C."/>
            <person name="Shinozaki K."/>
            <person name="Nguyen H.T."/>
            <person name="Wing R.A."/>
            <person name="Cregan P."/>
            <person name="Specht J."/>
            <person name="Grimwood J."/>
            <person name="Rokhsar D."/>
            <person name="Stacey G."/>
            <person name="Shoemaker R.C."/>
            <person name="Jackson S.A."/>
        </authorList>
    </citation>
    <scope>NUCLEOTIDE SEQUENCE [LARGE SCALE GENOMIC DNA]</scope>
    <source>
        <strain evidence="2">cv. Williams 82</strain>
        <tissue evidence="1">Callus</tissue>
    </source>
</reference>
<sequence length="54" mass="6255">MKIENRTCHNATTIVLFFPLSISFGYQVPTKTYRKKTLNLSQLNSNMLSKEFIS</sequence>
<dbReference type="Proteomes" id="UP000008827">
    <property type="component" value="Chromosome 9"/>
</dbReference>